<dbReference type="Gene3D" id="3.40.630.30">
    <property type="match status" value="1"/>
</dbReference>
<dbReference type="PATRIC" id="fig|1434120.4.peg.1132"/>
<dbReference type="GO" id="GO:0016747">
    <property type="term" value="F:acyltransferase activity, transferring groups other than amino-acyl groups"/>
    <property type="evidence" value="ECO:0007669"/>
    <property type="project" value="InterPro"/>
</dbReference>
<dbReference type="Proteomes" id="UP000033111">
    <property type="component" value="Chromosome"/>
</dbReference>
<organism evidence="2 3">
    <name type="scientific">Methanosarcina siciliae T4/M</name>
    <dbReference type="NCBI Taxonomy" id="1434120"/>
    <lineage>
        <taxon>Archaea</taxon>
        <taxon>Methanobacteriati</taxon>
        <taxon>Methanobacteriota</taxon>
        <taxon>Stenosarchaea group</taxon>
        <taxon>Methanomicrobia</taxon>
        <taxon>Methanosarcinales</taxon>
        <taxon>Methanosarcinaceae</taxon>
        <taxon>Methanosarcina</taxon>
    </lineage>
</organism>
<evidence type="ECO:0000259" key="1">
    <source>
        <dbReference type="PROSITE" id="PS51186"/>
    </source>
</evidence>
<sequence length="189" mass="22162">MYLGKIHAKPDIYLRELKKTLRDTVGFFLLKGWEQLENENIETVDDTMLPEIFKIQAEGFKNEKHGDIIKCSKKFRNVFYVIKSQDQVIGYCMYHLKPAFSSRGFEKKSVVYSIAVDTKFRNKGFGKKLLEESIKEMKLNGVLSVFLYVNVNNTHAINLYRKTGFFIVKEVENICGENERCYKMELKLF</sequence>
<dbReference type="EMBL" id="CP009506">
    <property type="protein sequence ID" value="AKB27613.1"/>
    <property type="molecule type" value="Genomic_DNA"/>
</dbReference>
<protein>
    <submittedName>
        <fullName evidence="2">GCN5-related N-acetyltransferase</fullName>
    </submittedName>
</protein>
<dbReference type="KEGG" id="msw:MSSIT_0894"/>
<evidence type="ECO:0000313" key="3">
    <source>
        <dbReference type="Proteomes" id="UP000033111"/>
    </source>
</evidence>
<dbReference type="RefSeq" id="WP_048170452.1">
    <property type="nucleotide sequence ID" value="NZ_CP009506.1"/>
</dbReference>
<dbReference type="OrthoDB" id="43754at2157"/>
<keyword evidence="2" id="KW-0808">Transferase</keyword>
<dbReference type="PANTHER" id="PTHR43617:SF34">
    <property type="entry name" value="PUTATIVE-RELATED"/>
    <property type="match status" value="1"/>
</dbReference>
<reference evidence="2 3" key="1">
    <citation type="submission" date="2014-07" db="EMBL/GenBank/DDBJ databases">
        <title>Methanogenic archaea and the global carbon cycle.</title>
        <authorList>
            <person name="Henriksen J.R."/>
            <person name="Luke J."/>
            <person name="Reinhart S."/>
            <person name="Benedict M.N."/>
            <person name="Youngblut N.D."/>
            <person name="Metcalf M.E."/>
            <person name="Whitaker R.J."/>
            <person name="Metcalf W.W."/>
        </authorList>
    </citation>
    <scope>NUCLEOTIDE SEQUENCE [LARGE SCALE GENOMIC DNA]</scope>
    <source>
        <strain evidence="2 3">T4/M</strain>
    </source>
</reference>
<dbReference type="Pfam" id="PF00583">
    <property type="entry name" value="Acetyltransf_1"/>
    <property type="match status" value="1"/>
</dbReference>
<dbReference type="InterPro" id="IPR000182">
    <property type="entry name" value="GNAT_dom"/>
</dbReference>
<keyword evidence="3" id="KW-1185">Reference proteome</keyword>
<dbReference type="InterPro" id="IPR016181">
    <property type="entry name" value="Acyl_CoA_acyltransferase"/>
</dbReference>
<dbReference type="PANTHER" id="PTHR43617">
    <property type="entry name" value="L-AMINO ACID N-ACETYLTRANSFERASE"/>
    <property type="match status" value="1"/>
</dbReference>
<proteinExistence type="predicted"/>
<name>A0A0E3P2E6_9EURY</name>
<gene>
    <name evidence="2" type="ORF">MSSIT_0894</name>
</gene>
<dbReference type="AlphaFoldDB" id="A0A0E3P2E6"/>
<dbReference type="CDD" id="cd04301">
    <property type="entry name" value="NAT_SF"/>
    <property type="match status" value="1"/>
</dbReference>
<dbReference type="InterPro" id="IPR050276">
    <property type="entry name" value="MshD_Acetyltransferase"/>
</dbReference>
<dbReference type="HOGENOM" id="CLU_013985_8_0_2"/>
<feature type="domain" description="N-acetyltransferase" evidence="1">
    <location>
        <begin position="39"/>
        <end position="187"/>
    </location>
</feature>
<evidence type="ECO:0000313" key="2">
    <source>
        <dbReference type="EMBL" id="AKB27613.1"/>
    </source>
</evidence>
<dbReference type="PROSITE" id="PS51186">
    <property type="entry name" value="GNAT"/>
    <property type="match status" value="1"/>
</dbReference>
<dbReference type="GeneID" id="24859677"/>
<dbReference type="SUPFAM" id="SSF55729">
    <property type="entry name" value="Acyl-CoA N-acyltransferases (Nat)"/>
    <property type="match status" value="1"/>
</dbReference>
<accession>A0A0E3P2E6</accession>